<reference evidence="12 13" key="1">
    <citation type="submission" date="2018-11" db="EMBL/GenBank/DDBJ databases">
        <title>Genomic Encyclopedia of Type Strains, Phase IV (KMG-IV): sequencing the most valuable type-strain genomes for metagenomic binning, comparative biology and taxonomic classification.</title>
        <authorList>
            <person name="Goeker M."/>
        </authorList>
    </citation>
    <scope>NUCLEOTIDE SEQUENCE [LARGE SCALE GENOMIC DNA]</scope>
    <source>
        <strain evidence="12 13">DSM 22027</strain>
    </source>
</reference>
<dbReference type="InterPro" id="IPR045864">
    <property type="entry name" value="aa-tRNA-synth_II/BPL/LPL"/>
</dbReference>
<dbReference type="PROSITE" id="PS50862">
    <property type="entry name" value="AA_TRNA_LIGASE_II"/>
    <property type="match status" value="1"/>
</dbReference>
<dbReference type="SUPFAM" id="SSF55681">
    <property type="entry name" value="Class II aaRS and biotin synthetases"/>
    <property type="match status" value="1"/>
</dbReference>
<dbReference type="GO" id="GO:0006433">
    <property type="term" value="P:prolyl-tRNA aminoacylation"/>
    <property type="evidence" value="ECO:0007669"/>
    <property type="project" value="UniProtKB-UniRule"/>
</dbReference>
<feature type="domain" description="Aminoacyl-transfer RNA synthetases class-II family profile" evidence="11">
    <location>
        <begin position="48"/>
        <end position="469"/>
    </location>
</feature>
<comment type="similarity">
    <text evidence="10">Belongs to the class-II aminoacyl-tRNA synthetase family. ProS type 1 subfamily.</text>
</comment>
<dbReference type="RefSeq" id="WP_123288708.1">
    <property type="nucleotide sequence ID" value="NZ_RJVA01000009.1"/>
</dbReference>
<dbReference type="InterPro" id="IPR002314">
    <property type="entry name" value="aa-tRNA-synt_IIb"/>
</dbReference>
<keyword evidence="5 10" id="KW-0547">Nucleotide-binding</keyword>
<dbReference type="HAMAP" id="MF_01569">
    <property type="entry name" value="Pro_tRNA_synth_type1"/>
    <property type="match status" value="1"/>
</dbReference>
<protein>
    <recommendedName>
        <fullName evidence="10">Proline--tRNA ligase</fullName>
        <ecNumber evidence="10">6.1.1.15</ecNumber>
    </recommendedName>
    <alternativeName>
        <fullName evidence="10">Prolyl-tRNA synthetase</fullName>
        <shortName evidence="10">ProRS</shortName>
    </alternativeName>
</protein>
<dbReference type="InterPro" id="IPR002316">
    <property type="entry name" value="Pro-tRNA-ligase_IIa"/>
</dbReference>
<dbReference type="InterPro" id="IPR050062">
    <property type="entry name" value="Pro-tRNA_synthetase"/>
</dbReference>
<keyword evidence="7 10" id="KW-0648">Protein biosynthesis</keyword>
<comment type="subcellular location">
    <subcellularLocation>
        <location evidence="1 10">Cytoplasm</location>
    </subcellularLocation>
</comment>
<evidence type="ECO:0000256" key="2">
    <source>
        <dbReference type="ARBA" id="ARBA00011738"/>
    </source>
</evidence>
<dbReference type="CDD" id="cd04334">
    <property type="entry name" value="ProRS-INS"/>
    <property type="match status" value="1"/>
</dbReference>
<proteinExistence type="inferred from homology"/>
<dbReference type="Gene3D" id="3.40.50.800">
    <property type="entry name" value="Anticodon-binding domain"/>
    <property type="match status" value="1"/>
</dbReference>
<comment type="caution">
    <text evidence="12">The sequence shown here is derived from an EMBL/GenBank/DDBJ whole genome shotgun (WGS) entry which is preliminary data.</text>
</comment>
<evidence type="ECO:0000256" key="3">
    <source>
        <dbReference type="ARBA" id="ARBA00022490"/>
    </source>
</evidence>
<sequence>MRYSRSFIHTQYEVPKEAETPSHVLLLRGSYIYPAAAGIYSLLPLGHRVAEKIKKIIREEMDGIDGLEVTMPVLNPAELWKATKRYFDIGPELFRFRDRRQREFVLAMTHEEIVTDIAKKFLRSYRDLPVMLYQIQTKVRDEARPRAGLLRVREFQMKDGYSFHPDFEDLDRYYPRIYNAYLRIFARCGLNAVPIEADTGIMGGTGSHEFMLESAHGEDQFVVCTQCDYRANTEKAVGLKPAVKDLSANPPAMASVATPGVKTIGDLMEFFQTTEDHFLKTVAYDADGRLVLAVVRGDFNISVTKLANHLKAVHVDLASEDLLERHGLFGGFLSPVGLKDKNLRVVVDTSVGHETLYIAGGNAVDVHLKNVLPGRDFPVTEQVDIAEVRSGDTCAQCASGRLDVRRGIELGHTFKLGTKYTAPDTMDVTFLGADGANHRVVMGCYGIGVERLMASAVEQWHDEAGIIWPVTIAPYQVILSTLGKSPEVDDAADALYEALRTRWEVLYDDRDESPGVKLKDADLLGIPLRVVVSQRGLKKGTFEVKVRRTGEVFFFGRDEIEAAVARIVADLSPSLDGLPLLPEMG</sequence>
<dbReference type="GO" id="GO:0005524">
    <property type="term" value="F:ATP binding"/>
    <property type="evidence" value="ECO:0007669"/>
    <property type="project" value="UniProtKB-UniRule"/>
</dbReference>
<dbReference type="Proteomes" id="UP000276223">
    <property type="component" value="Unassembled WGS sequence"/>
</dbReference>
<evidence type="ECO:0000259" key="11">
    <source>
        <dbReference type="PROSITE" id="PS50862"/>
    </source>
</evidence>
<dbReference type="PANTHER" id="PTHR42753:SF2">
    <property type="entry name" value="PROLINE--TRNA LIGASE"/>
    <property type="match status" value="1"/>
</dbReference>
<dbReference type="CDD" id="cd00861">
    <property type="entry name" value="ProRS_anticodon_short"/>
    <property type="match status" value="1"/>
</dbReference>
<keyword evidence="4 10" id="KW-0436">Ligase</keyword>
<keyword evidence="3 10" id="KW-0963">Cytoplasm</keyword>
<evidence type="ECO:0000256" key="8">
    <source>
        <dbReference type="ARBA" id="ARBA00023146"/>
    </source>
</evidence>
<dbReference type="SUPFAM" id="SSF52954">
    <property type="entry name" value="Class II aaRS ABD-related"/>
    <property type="match status" value="1"/>
</dbReference>
<evidence type="ECO:0000256" key="10">
    <source>
        <dbReference type="HAMAP-Rule" id="MF_01569"/>
    </source>
</evidence>
<keyword evidence="13" id="KW-1185">Reference proteome</keyword>
<evidence type="ECO:0000256" key="6">
    <source>
        <dbReference type="ARBA" id="ARBA00022840"/>
    </source>
</evidence>
<evidence type="ECO:0000313" key="12">
    <source>
        <dbReference type="EMBL" id="ROR02906.1"/>
    </source>
</evidence>
<dbReference type="InterPro" id="IPR023717">
    <property type="entry name" value="Pro-tRNA-Synthase_IIa_type1"/>
</dbReference>
<dbReference type="GO" id="GO:0004827">
    <property type="term" value="F:proline-tRNA ligase activity"/>
    <property type="evidence" value="ECO:0007669"/>
    <property type="project" value="UniProtKB-UniRule"/>
</dbReference>
<dbReference type="NCBIfam" id="TIGR00409">
    <property type="entry name" value="proS_fam_II"/>
    <property type="match status" value="1"/>
</dbReference>
<name>A0A3N1VJA9_9BACT</name>
<accession>A0A3N1VJA9</accession>
<comment type="catalytic activity">
    <reaction evidence="9 10">
        <text>tRNA(Pro) + L-proline + ATP = L-prolyl-tRNA(Pro) + AMP + diphosphate</text>
        <dbReference type="Rhea" id="RHEA:14305"/>
        <dbReference type="Rhea" id="RHEA-COMP:9700"/>
        <dbReference type="Rhea" id="RHEA-COMP:9702"/>
        <dbReference type="ChEBI" id="CHEBI:30616"/>
        <dbReference type="ChEBI" id="CHEBI:33019"/>
        <dbReference type="ChEBI" id="CHEBI:60039"/>
        <dbReference type="ChEBI" id="CHEBI:78442"/>
        <dbReference type="ChEBI" id="CHEBI:78532"/>
        <dbReference type="ChEBI" id="CHEBI:456215"/>
        <dbReference type="EC" id="6.1.1.15"/>
    </reaction>
</comment>
<dbReference type="InterPro" id="IPR036621">
    <property type="entry name" value="Anticodon-bd_dom_sf"/>
</dbReference>
<dbReference type="EMBL" id="RJVA01000009">
    <property type="protein sequence ID" value="ROR02906.1"/>
    <property type="molecule type" value="Genomic_DNA"/>
</dbReference>
<dbReference type="PRINTS" id="PR01046">
    <property type="entry name" value="TRNASYNTHPRO"/>
</dbReference>
<dbReference type="InterPro" id="IPR036754">
    <property type="entry name" value="YbaK/aa-tRNA-synt-asso_dom_sf"/>
</dbReference>
<gene>
    <name evidence="10" type="primary">proS</name>
    <name evidence="12" type="ORF">EDC27_0148</name>
</gene>
<dbReference type="Pfam" id="PF03129">
    <property type="entry name" value="HGTP_anticodon"/>
    <property type="match status" value="1"/>
</dbReference>
<comment type="subunit">
    <text evidence="2 10">Homodimer.</text>
</comment>
<dbReference type="InterPro" id="IPR004154">
    <property type="entry name" value="Anticodon-bd"/>
</dbReference>
<dbReference type="InterPro" id="IPR006195">
    <property type="entry name" value="aa-tRNA-synth_II"/>
</dbReference>
<evidence type="ECO:0000256" key="1">
    <source>
        <dbReference type="ARBA" id="ARBA00004496"/>
    </source>
</evidence>
<keyword evidence="8 10" id="KW-0030">Aminoacyl-tRNA synthetase</keyword>
<comment type="function">
    <text evidence="10">Catalyzes the attachment of proline to tRNA(Pro) in a two-step reaction: proline is first activated by ATP to form Pro-AMP and then transferred to the acceptor end of tRNA(Pro). As ProRS can inadvertently accommodate and process non-cognate amino acids such as alanine and cysteine, to avoid such errors it has two additional distinct editing activities against alanine. One activity is designated as 'pretransfer' editing and involves the tRNA(Pro)-independent hydrolysis of activated Ala-AMP. The other activity is designated 'posttransfer' editing and involves deacylation of mischarged Ala-tRNA(Pro). The misacylated Cys-tRNA(Pro) is not edited by ProRS.</text>
</comment>
<evidence type="ECO:0000256" key="4">
    <source>
        <dbReference type="ARBA" id="ARBA00022598"/>
    </source>
</evidence>
<evidence type="ECO:0000256" key="7">
    <source>
        <dbReference type="ARBA" id="ARBA00022917"/>
    </source>
</evidence>
<dbReference type="GO" id="GO:0002161">
    <property type="term" value="F:aminoacyl-tRNA deacylase activity"/>
    <property type="evidence" value="ECO:0007669"/>
    <property type="project" value="InterPro"/>
</dbReference>
<dbReference type="Pfam" id="PF04073">
    <property type="entry name" value="tRNA_edit"/>
    <property type="match status" value="1"/>
</dbReference>
<organism evidence="12 13">
    <name type="scientific">Desulfosoma caldarium</name>
    <dbReference type="NCBI Taxonomy" id="610254"/>
    <lineage>
        <taxon>Bacteria</taxon>
        <taxon>Pseudomonadati</taxon>
        <taxon>Thermodesulfobacteriota</taxon>
        <taxon>Syntrophobacteria</taxon>
        <taxon>Syntrophobacterales</taxon>
        <taxon>Syntrophobacteraceae</taxon>
        <taxon>Desulfosoma</taxon>
    </lineage>
</organism>
<dbReference type="GO" id="GO:0005829">
    <property type="term" value="C:cytosol"/>
    <property type="evidence" value="ECO:0007669"/>
    <property type="project" value="TreeGrafter"/>
</dbReference>
<dbReference type="NCBIfam" id="NF006625">
    <property type="entry name" value="PRK09194.1"/>
    <property type="match status" value="1"/>
</dbReference>
<dbReference type="SUPFAM" id="SSF55826">
    <property type="entry name" value="YbaK/ProRS associated domain"/>
    <property type="match status" value="1"/>
</dbReference>
<comment type="domain">
    <text evidence="10">Consists of three domains: the N-terminal catalytic domain, the editing domain and the C-terminal anticodon-binding domain.</text>
</comment>
<evidence type="ECO:0000256" key="9">
    <source>
        <dbReference type="ARBA" id="ARBA00047671"/>
    </source>
</evidence>
<evidence type="ECO:0000256" key="5">
    <source>
        <dbReference type="ARBA" id="ARBA00022741"/>
    </source>
</evidence>
<dbReference type="PANTHER" id="PTHR42753">
    <property type="entry name" value="MITOCHONDRIAL RIBOSOME PROTEIN L39/PROLYL-TRNA LIGASE FAMILY MEMBER"/>
    <property type="match status" value="1"/>
</dbReference>
<dbReference type="EC" id="6.1.1.15" evidence="10"/>
<dbReference type="AlphaFoldDB" id="A0A3N1VJA9"/>
<dbReference type="InterPro" id="IPR004500">
    <property type="entry name" value="Pro-tRNA-synth_IIa_bac-type"/>
</dbReference>
<dbReference type="OrthoDB" id="9809052at2"/>
<evidence type="ECO:0000313" key="13">
    <source>
        <dbReference type="Proteomes" id="UP000276223"/>
    </source>
</evidence>
<dbReference type="Pfam" id="PF00587">
    <property type="entry name" value="tRNA-synt_2b"/>
    <property type="match status" value="1"/>
</dbReference>
<dbReference type="InterPro" id="IPR007214">
    <property type="entry name" value="YbaK/aa-tRNA-synth-assoc-dom"/>
</dbReference>
<dbReference type="Gene3D" id="3.30.930.10">
    <property type="entry name" value="Bira Bifunctional Protein, Domain 2"/>
    <property type="match status" value="2"/>
</dbReference>
<dbReference type="InterPro" id="IPR044140">
    <property type="entry name" value="ProRS_anticodon_short"/>
</dbReference>
<keyword evidence="6 10" id="KW-0067">ATP-binding</keyword>